<evidence type="ECO:0000259" key="5">
    <source>
        <dbReference type="PROSITE" id="PS50110"/>
    </source>
</evidence>
<dbReference type="SUPFAM" id="SSF52172">
    <property type="entry name" value="CheY-like"/>
    <property type="match status" value="1"/>
</dbReference>
<protein>
    <recommendedName>
        <fullName evidence="1">Stage 0 sporulation protein A homolog</fullName>
    </recommendedName>
</protein>
<accession>A0A4R1R088</accession>
<dbReference type="STRING" id="1650663.GCA_001486665_00393"/>
<gene>
    <name evidence="6" type="ORF">EDD77_10736</name>
</gene>
<dbReference type="InterPro" id="IPR036388">
    <property type="entry name" value="WH-like_DNA-bd_sf"/>
</dbReference>
<dbReference type="AlphaFoldDB" id="A0A4R1R088"/>
<dbReference type="SMART" id="SM00448">
    <property type="entry name" value="REC"/>
    <property type="match status" value="1"/>
</dbReference>
<dbReference type="InterPro" id="IPR011006">
    <property type="entry name" value="CheY-like_superfamily"/>
</dbReference>
<dbReference type="Gene3D" id="3.40.50.2300">
    <property type="match status" value="1"/>
</dbReference>
<dbReference type="GO" id="GO:0006355">
    <property type="term" value="P:regulation of DNA-templated transcription"/>
    <property type="evidence" value="ECO:0007669"/>
    <property type="project" value="InterPro"/>
</dbReference>
<dbReference type="InterPro" id="IPR016032">
    <property type="entry name" value="Sig_transdc_resp-reg_C-effctor"/>
</dbReference>
<evidence type="ECO:0000256" key="1">
    <source>
        <dbReference type="ARBA" id="ARBA00018672"/>
    </source>
</evidence>
<dbReference type="GO" id="GO:0003677">
    <property type="term" value="F:DNA binding"/>
    <property type="evidence" value="ECO:0007669"/>
    <property type="project" value="UniProtKB-KW"/>
</dbReference>
<dbReference type="PROSITE" id="PS50110">
    <property type="entry name" value="RESPONSE_REGULATORY"/>
    <property type="match status" value="1"/>
</dbReference>
<comment type="caution">
    <text evidence="4">Lacks conserved residue(s) required for the propagation of feature annotation.</text>
</comment>
<dbReference type="Gene3D" id="1.10.10.10">
    <property type="entry name" value="Winged helix-like DNA-binding domain superfamily/Winged helix DNA-binding domain"/>
    <property type="match status" value="1"/>
</dbReference>
<dbReference type="InterPro" id="IPR001789">
    <property type="entry name" value="Sig_transdc_resp-reg_receiver"/>
</dbReference>
<dbReference type="GO" id="GO:0000160">
    <property type="term" value="P:phosphorelay signal transduction system"/>
    <property type="evidence" value="ECO:0007669"/>
    <property type="project" value="InterPro"/>
</dbReference>
<dbReference type="EMBL" id="SLUM01000007">
    <property type="protein sequence ID" value="TCL58681.1"/>
    <property type="molecule type" value="Genomic_DNA"/>
</dbReference>
<comment type="function">
    <text evidence="3">May play the central regulatory role in sporulation. It may be an element of the effector pathway responsible for the activation of sporulation genes in response to nutritional stress. Spo0A may act in concert with spo0H (a sigma factor) to control the expression of some genes that are critical to the sporulation process.</text>
</comment>
<dbReference type="Proteomes" id="UP000295184">
    <property type="component" value="Unassembled WGS sequence"/>
</dbReference>
<dbReference type="Pfam" id="PF00072">
    <property type="entry name" value="Response_reg"/>
    <property type="match status" value="1"/>
</dbReference>
<dbReference type="SUPFAM" id="SSF46894">
    <property type="entry name" value="C-terminal effector domain of the bipartite response regulators"/>
    <property type="match status" value="1"/>
</dbReference>
<proteinExistence type="predicted"/>
<sequence length="298" mass="33793">MTYFATIILGNDTPKRPKALHSTALGRKKINGGKFYVEKGNREQVREAVKNIVLVYADPIMLQTLNCLLNMNGYQVVNSFQTGRSALRFLKSGPQVDLVLLGCYLQDMDTVRFLRQMEQECTDQRLRVILTGPARYIELVEQGHLSNCVDYYMIEPYDPDDLLSALAMFSPARRLHQVTPMDKIIHRQLRALGVSDTMEGYWYLGGCLQEWLRLIGCGQVPQMKSVLPDVARYHGVAVKAVESGIHRVILQLKKEGKIPAPYQKMKPFLGWLADRVWAESLQEGLNDGYEQEPGTTTV</sequence>
<organism evidence="6 7">
    <name type="scientific">Allofournierella massiliensis</name>
    <dbReference type="NCBI Taxonomy" id="1650663"/>
    <lineage>
        <taxon>Bacteria</taxon>
        <taxon>Bacillati</taxon>
        <taxon>Bacillota</taxon>
        <taxon>Clostridia</taxon>
        <taxon>Eubacteriales</taxon>
        <taxon>Oscillospiraceae</taxon>
        <taxon>Allofournierella</taxon>
    </lineage>
</organism>
<keyword evidence="2" id="KW-0238">DNA-binding</keyword>
<evidence type="ECO:0000256" key="2">
    <source>
        <dbReference type="ARBA" id="ARBA00023125"/>
    </source>
</evidence>
<name>A0A4R1R088_9FIRM</name>
<evidence type="ECO:0000256" key="4">
    <source>
        <dbReference type="PROSITE-ProRule" id="PRU00169"/>
    </source>
</evidence>
<evidence type="ECO:0000313" key="7">
    <source>
        <dbReference type="Proteomes" id="UP000295184"/>
    </source>
</evidence>
<reference evidence="6 7" key="1">
    <citation type="submission" date="2019-03" db="EMBL/GenBank/DDBJ databases">
        <title>Genomic Encyclopedia of Type Strains, Phase IV (KMG-IV): sequencing the most valuable type-strain genomes for metagenomic binning, comparative biology and taxonomic classification.</title>
        <authorList>
            <person name="Goeker M."/>
        </authorList>
    </citation>
    <scope>NUCLEOTIDE SEQUENCE [LARGE SCALE GENOMIC DNA]</scope>
    <source>
        <strain evidence="6 7">DSM 100451</strain>
    </source>
</reference>
<comment type="caution">
    <text evidence="6">The sequence shown here is derived from an EMBL/GenBank/DDBJ whole genome shotgun (WGS) entry which is preliminary data.</text>
</comment>
<evidence type="ECO:0000313" key="6">
    <source>
        <dbReference type="EMBL" id="TCL58681.1"/>
    </source>
</evidence>
<evidence type="ECO:0000256" key="3">
    <source>
        <dbReference type="ARBA" id="ARBA00024867"/>
    </source>
</evidence>
<feature type="domain" description="Response regulatory" evidence="5">
    <location>
        <begin position="51"/>
        <end position="170"/>
    </location>
</feature>